<keyword evidence="3" id="KW-1185">Reference proteome</keyword>
<dbReference type="InterPro" id="IPR013783">
    <property type="entry name" value="Ig-like_fold"/>
</dbReference>
<dbReference type="Proteomes" id="UP000663722">
    <property type="component" value="Chromosome"/>
</dbReference>
<dbReference type="Gene3D" id="2.60.40.1120">
    <property type="entry name" value="Carboxypeptidase-like, regulatory domain"/>
    <property type="match status" value="1"/>
</dbReference>
<accession>A0A975BRJ1</accession>
<protein>
    <recommendedName>
        <fullName evidence="4">Dockerin domain-containing protein</fullName>
    </recommendedName>
</protein>
<name>A0A975BRJ1_9BACT</name>
<dbReference type="AlphaFoldDB" id="A0A975BRJ1"/>
<dbReference type="SUPFAM" id="SSF49299">
    <property type="entry name" value="PKD domain"/>
    <property type="match status" value="1"/>
</dbReference>
<dbReference type="GO" id="GO:0000272">
    <property type="term" value="P:polysaccharide catabolic process"/>
    <property type="evidence" value="ECO:0007669"/>
    <property type="project" value="InterPro"/>
</dbReference>
<proteinExistence type="predicted"/>
<feature type="transmembrane region" description="Helical" evidence="1">
    <location>
        <begin position="12"/>
        <end position="29"/>
    </location>
</feature>
<dbReference type="InterPro" id="IPR018247">
    <property type="entry name" value="EF_Hand_1_Ca_BS"/>
</dbReference>
<dbReference type="CDD" id="cd00146">
    <property type="entry name" value="PKD"/>
    <property type="match status" value="1"/>
</dbReference>
<evidence type="ECO:0000313" key="2">
    <source>
        <dbReference type="EMBL" id="QTA90321.1"/>
    </source>
</evidence>
<reference evidence="2" key="1">
    <citation type="journal article" date="2021" name="Microb. Physiol.">
        <title>Proteogenomic Insights into the Physiology of Marine, Sulfate-Reducing, Filamentous Desulfonema limicola and Desulfonema magnum.</title>
        <authorList>
            <person name="Schnaars V."/>
            <person name="Wohlbrand L."/>
            <person name="Scheve S."/>
            <person name="Hinrichs C."/>
            <person name="Reinhardt R."/>
            <person name="Rabus R."/>
        </authorList>
    </citation>
    <scope>NUCLEOTIDE SEQUENCE</scope>
    <source>
        <strain evidence="2">4be13</strain>
    </source>
</reference>
<evidence type="ECO:0000313" key="3">
    <source>
        <dbReference type="Proteomes" id="UP000663722"/>
    </source>
</evidence>
<dbReference type="Gene3D" id="1.10.1330.10">
    <property type="entry name" value="Dockerin domain"/>
    <property type="match status" value="1"/>
</dbReference>
<dbReference type="Gene3D" id="2.60.40.10">
    <property type="entry name" value="Immunoglobulins"/>
    <property type="match status" value="1"/>
</dbReference>
<dbReference type="PROSITE" id="PS00018">
    <property type="entry name" value="EF_HAND_1"/>
    <property type="match status" value="2"/>
</dbReference>
<keyword evidence="1" id="KW-0472">Membrane</keyword>
<dbReference type="EMBL" id="CP061800">
    <property type="protein sequence ID" value="QTA90321.1"/>
    <property type="molecule type" value="Genomic_DNA"/>
</dbReference>
<feature type="transmembrane region" description="Helical" evidence="1">
    <location>
        <begin position="41"/>
        <end position="59"/>
    </location>
</feature>
<organism evidence="2 3">
    <name type="scientific">Desulfonema magnum</name>
    <dbReference type="NCBI Taxonomy" id="45655"/>
    <lineage>
        <taxon>Bacteria</taxon>
        <taxon>Pseudomonadati</taxon>
        <taxon>Thermodesulfobacteriota</taxon>
        <taxon>Desulfobacteria</taxon>
        <taxon>Desulfobacterales</taxon>
        <taxon>Desulfococcaceae</taxon>
        <taxon>Desulfonema</taxon>
    </lineage>
</organism>
<dbReference type="InterPro" id="IPR008969">
    <property type="entry name" value="CarboxyPept-like_regulatory"/>
</dbReference>
<dbReference type="SUPFAM" id="SSF49464">
    <property type="entry name" value="Carboxypeptidase regulatory domain-like"/>
    <property type="match status" value="1"/>
</dbReference>
<sequence length="1085" mass="118513">MKIHFENPDFITPVKLNFILSYCLFGLFLKEKKMSNKYKKPVFCFFITVLVLGVFASGTDTAFAKGDINCDNIVTLDDIVIALQILCNDKPAKFCGSDDVDGDGKIGLAEVIYGLRKTAGLISEQESGVHLAGQVTESGGLANVKVSAGGISTTTDANGNYRLEHVPLSETGNITITYEKDQYATFQRSLPAKDGNAYSVSAKLMGYDITKSVVQTENQTLEVSDDKGKMKARFDLLPNSLEEAVPGNVSVSIAIGDPSADKGQAVFPGDYMAASSEDSEPDTPLESIAFSEITITDSRENEIKQLSRPARIALCLPDEYQTGGENAGTYIPGDAEKGTIPWWSYNEIKGAWIREDADPDIQGIQDAEVIETEGMLYVRGKVNHLTWWNAGKAIDEYACICVIVEDKNGSPIQGTEVVAKGVSYNSVSKPSFTGINGRVCVNIKQSPDPQHPEKVSIVARAGNIEFPYQVTDASEGEINTNVIQVGDTQAVTTDNSGACYELSNHIRVKFDGRIQGTITREISGSPAPDFQICSNFGFAGVTDVNGQYETDVPLNFDILLFVPGLISKSVRINDSTPVTVNIVLPNRVPLIDALNQDTTDEAAPGQQVVFTASAHDPDNDPITYKWQATEGSLSSVTGPLTTWTAPSGAGTAVIKLTVSDDKTGETSETRTVIWGGTVQGTSLKFTMKDDSESNQPVPDVYVILHGTDNKGAERFIKTDADGIADFGNIGRERATVSIAYEQTFSSEWGDWTSRYIKTFVNVPVGNVIYYVYPSSGDEYYCETPDAVISATLAWGDGGHPADVAWVSLLPFNAFSQDNVLFSNINVCPGNIQDDGKISFLATGTRFDDDYGQRLVKYGFLLDQNLSENISYTIPMNMEPFEISWNTQPPVPVRDIIISGVRKGIRYVWGQEGAEVPRTSGILGFPNEFPVDTYQVSASTKKYAPGETSLSTEKKYDSIPQSLNIPMPNFSFENLSYDTRTMTFSWSFSGTMEKDWMTIILHGVGDDGAPLSWTANMNENATNWTIADLPDDIKSWLNPNTVGESSVETTDMDIYSGFDMYWHTYIEGNDPDAESERKFSAISYFP</sequence>
<dbReference type="InterPro" id="IPR036439">
    <property type="entry name" value="Dockerin_dom_sf"/>
</dbReference>
<evidence type="ECO:0000256" key="1">
    <source>
        <dbReference type="SAM" id="Phobius"/>
    </source>
</evidence>
<keyword evidence="1" id="KW-0812">Transmembrane</keyword>
<dbReference type="InterPro" id="IPR035986">
    <property type="entry name" value="PKD_dom_sf"/>
</dbReference>
<dbReference type="KEGG" id="dmm:dnm_063820"/>
<gene>
    <name evidence="2" type="ORF">dnm_063820</name>
</gene>
<keyword evidence="1" id="KW-1133">Transmembrane helix</keyword>
<evidence type="ECO:0008006" key="4">
    <source>
        <dbReference type="Google" id="ProtNLM"/>
    </source>
</evidence>